<feature type="region of interest" description="Disordered" evidence="1">
    <location>
        <begin position="97"/>
        <end position="136"/>
    </location>
</feature>
<keyword evidence="2" id="KW-0732">Signal</keyword>
<dbReference type="SUPFAM" id="SSF53955">
    <property type="entry name" value="Lysozyme-like"/>
    <property type="match status" value="1"/>
</dbReference>
<evidence type="ECO:0000256" key="2">
    <source>
        <dbReference type="SAM" id="SignalP"/>
    </source>
</evidence>
<proteinExistence type="predicted"/>
<protein>
    <submittedName>
        <fullName evidence="4">Transglycosylase SLT domain-containing protein</fullName>
    </submittedName>
</protein>
<dbReference type="InterPro" id="IPR023346">
    <property type="entry name" value="Lysozyme-like_dom_sf"/>
</dbReference>
<organism evidence="4 5">
    <name type="scientific">Streptomyces triculaminicus</name>
    <dbReference type="NCBI Taxonomy" id="2816232"/>
    <lineage>
        <taxon>Bacteria</taxon>
        <taxon>Bacillati</taxon>
        <taxon>Actinomycetota</taxon>
        <taxon>Actinomycetes</taxon>
        <taxon>Kitasatosporales</taxon>
        <taxon>Streptomycetaceae</taxon>
        <taxon>Streptomyces</taxon>
    </lineage>
</organism>
<dbReference type="AlphaFoldDB" id="A0A939JRF9"/>
<comment type="caution">
    <text evidence="4">The sequence shown here is derived from an EMBL/GenBank/DDBJ whole genome shotgun (WGS) entry which is preliminary data.</text>
</comment>
<feature type="signal peptide" evidence="2">
    <location>
        <begin position="1"/>
        <end position="41"/>
    </location>
</feature>
<dbReference type="InterPro" id="IPR008258">
    <property type="entry name" value="Transglycosylase_SLT_dom_1"/>
</dbReference>
<gene>
    <name evidence="4" type="ORF">J1792_16340</name>
</gene>
<dbReference type="Proteomes" id="UP000664781">
    <property type="component" value="Unassembled WGS sequence"/>
</dbReference>
<feature type="compositionally biased region" description="Basic and acidic residues" evidence="1">
    <location>
        <begin position="97"/>
        <end position="114"/>
    </location>
</feature>
<evidence type="ECO:0000256" key="1">
    <source>
        <dbReference type="SAM" id="MobiDB-lite"/>
    </source>
</evidence>
<sequence>MRSTVSGYSALSKAHKFSAAGLVTAAGAAALTFALVPQAQAADAHSVGVKPVSLSAQEFGVTQDADLAKAADAAAGQAQVKAAAAVKAEAKAKADAAAKAKADRERASRSEARKPMKPAAKPAAKPAPAKPAAKPAPVKKAYADNLDGWINESLDILRAKGIPASYDGIKRNIMRESTGNPRAINDWDVNAVNGVPSKGLLQIIDPTFKAYHVEGTSWDIYNPVANITASCNYAADKYGSMDNVNSAY</sequence>
<feature type="domain" description="Transglycosylase SLT" evidence="3">
    <location>
        <begin position="173"/>
        <end position="245"/>
    </location>
</feature>
<evidence type="ECO:0000259" key="3">
    <source>
        <dbReference type="Pfam" id="PF01464"/>
    </source>
</evidence>
<dbReference type="Pfam" id="PF01464">
    <property type="entry name" value="SLT"/>
    <property type="match status" value="1"/>
</dbReference>
<feature type="compositionally biased region" description="Low complexity" evidence="1">
    <location>
        <begin position="117"/>
        <end position="136"/>
    </location>
</feature>
<name>A0A939JRF9_9ACTN</name>
<feature type="chain" id="PRO_5037358848" evidence="2">
    <location>
        <begin position="42"/>
        <end position="248"/>
    </location>
</feature>
<evidence type="ECO:0000313" key="5">
    <source>
        <dbReference type="Proteomes" id="UP000664781"/>
    </source>
</evidence>
<dbReference type="Gene3D" id="1.10.530.10">
    <property type="match status" value="1"/>
</dbReference>
<reference evidence="4" key="1">
    <citation type="submission" date="2021-03" db="EMBL/GenBank/DDBJ databases">
        <title>Streptomyces strains.</title>
        <authorList>
            <person name="Lund M.B."/>
            <person name="Toerring T."/>
        </authorList>
    </citation>
    <scope>NUCLEOTIDE SEQUENCE</scope>
    <source>
        <strain evidence="4">JCM 4242</strain>
    </source>
</reference>
<accession>A0A939JRF9</accession>
<dbReference type="RefSeq" id="WP_207247566.1">
    <property type="nucleotide sequence ID" value="NZ_JAFMOF010000002.1"/>
</dbReference>
<evidence type="ECO:0000313" key="4">
    <source>
        <dbReference type="EMBL" id="MBO0654285.1"/>
    </source>
</evidence>
<keyword evidence="5" id="KW-1185">Reference proteome</keyword>
<dbReference type="EMBL" id="JAFMOF010000002">
    <property type="protein sequence ID" value="MBO0654285.1"/>
    <property type="molecule type" value="Genomic_DNA"/>
</dbReference>